<protein>
    <submittedName>
        <fullName evidence="4">Carbamoyl transferase</fullName>
    </submittedName>
</protein>
<sequence>MQYPLPSPRPSYILGINSAYHESSVCLIRNGKIVLAIEEERLNRVKHAKPARVDNPDELPVQAIQLCLEKAGITWKEIDRVGYSFDPVKRLKNKEYSEPVIPGDWGSADGEKLFYEKLQQVPQQLSQLAREDITAKFEWLDHHLCHAASAYFVSPYQDAAVLVVDGIGEFESTTFYHGKENRLEKLNTIDYPNSLGFLWEKFAQFLGFSEYDACKVMGLASYGNFKYYDNEFRQILTIEPGSFQLDPRILQFRVNDFSQLEKLFGPRREPGSKLEERHMDIAATLQKVTEEVLLELANDLYDRTGSENLCLAGGVALNCVANRILQEKTPYKHIYIQPAANDAGTAIGAAYEIWHQILGQPRSYVMDRPYLGPEYSDVEIQAVLDEHNLDYHRCDNIEEVAAKLVADGHIVGWFQDRMEMGPRALGSRTLLADPRNPNMRDILNIKVKHREHFRPFAPSVLADKAQEWFRIGDKQMPSDFMLFAYEVLESKRDLIPAVIHIDGTSRVQTVRSTSHAKYYRLIEEFDKLTGVPIVLNTSFNDSEPIVCSPEDAVETFGKTKIDYLAIGNFLVSKGECA</sequence>
<feature type="domain" description="Carbamoyltransferase C-terminal" evidence="3">
    <location>
        <begin position="402"/>
        <end position="573"/>
    </location>
</feature>
<dbReference type="InterPro" id="IPR031730">
    <property type="entry name" value="Carbam_trans_C"/>
</dbReference>
<dbReference type="RefSeq" id="WP_264320331.1">
    <property type="nucleotide sequence ID" value="NZ_JADEXN010000053.1"/>
</dbReference>
<accession>A0A928Z674</accession>
<name>A0A928Z674_9CYAN</name>
<dbReference type="Pfam" id="PF16861">
    <property type="entry name" value="Carbam_trans_C"/>
    <property type="match status" value="1"/>
</dbReference>
<organism evidence="4 5">
    <name type="scientific">Zarconia navalis LEGE 11467</name>
    <dbReference type="NCBI Taxonomy" id="1828826"/>
    <lineage>
        <taxon>Bacteria</taxon>
        <taxon>Bacillati</taxon>
        <taxon>Cyanobacteriota</taxon>
        <taxon>Cyanophyceae</taxon>
        <taxon>Oscillatoriophycideae</taxon>
        <taxon>Oscillatoriales</taxon>
        <taxon>Oscillatoriales incertae sedis</taxon>
        <taxon>Zarconia</taxon>
        <taxon>Zarconia navalis</taxon>
    </lineage>
</organism>
<dbReference type="AlphaFoldDB" id="A0A928Z674"/>
<dbReference type="InterPro" id="IPR003696">
    <property type="entry name" value="Carbtransf_dom"/>
</dbReference>
<dbReference type="Gene3D" id="3.30.420.40">
    <property type="match status" value="2"/>
</dbReference>
<gene>
    <name evidence="4" type="ORF">IQ235_04605</name>
</gene>
<dbReference type="InterPro" id="IPR043129">
    <property type="entry name" value="ATPase_NBD"/>
</dbReference>
<evidence type="ECO:0000256" key="1">
    <source>
        <dbReference type="ARBA" id="ARBA00006129"/>
    </source>
</evidence>
<evidence type="ECO:0000259" key="3">
    <source>
        <dbReference type="Pfam" id="PF16861"/>
    </source>
</evidence>
<dbReference type="PANTHER" id="PTHR34847">
    <property type="entry name" value="NODULATION PROTEIN U"/>
    <property type="match status" value="1"/>
</dbReference>
<dbReference type="Pfam" id="PF02543">
    <property type="entry name" value="Carbam_trans_N"/>
    <property type="match status" value="1"/>
</dbReference>
<dbReference type="SUPFAM" id="SSF53067">
    <property type="entry name" value="Actin-like ATPase domain"/>
    <property type="match status" value="1"/>
</dbReference>
<evidence type="ECO:0000259" key="2">
    <source>
        <dbReference type="Pfam" id="PF02543"/>
    </source>
</evidence>
<comment type="caution">
    <text evidence="4">The sequence shown here is derived from an EMBL/GenBank/DDBJ whole genome shotgun (WGS) entry which is preliminary data.</text>
</comment>
<evidence type="ECO:0000313" key="4">
    <source>
        <dbReference type="EMBL" id="MBE9040072.1"/>
    </source>
</evidence>
<dbReference type="EMBL" id="JADEXN010000053">
    <property type="protein sequence ID" value="MBE9040072.1"/>
    <property type="molecule type" value="Genomic_DNA"/>
</dbReference>
<keyword evidence="5" id="KW-1185">Reference proteome</keyword>
<feature type="domain" description="Carbamoyltransferase" evidence="2">
    <location>
        <begin position="13"/>
        <end position="350"/>
    </location>
</feature>
<dbReference type="Proteomes" id="UP000621799">
    <property type="component" value="Unassembled WGS sequence"/>
</dbReference>
<comment type="similarity">
    <text evidence="1">Belongs to the NodU/CmcH family.</text>
</comment>
<proteinExistence type="inferred from homology"/>
<dbReference type="PANTHER" id="PTHR34847:SF1">
    <property type="entry name" value="NODULATION PROTEIN U"/>
    <property type="match status" value="1"/>
</dbReference>
<keyword evidence="4" id="KW-0808">Transferase</keyword>
<dbReference type="Gene3D" id="3.90.870.20">
    <property type="entry name" value="Carbamoyltransferase, C-terminal domain"/>
    <property type="match status" value="1"/>
</dbReference>
<dbReference type="InterPro" id="IPR051338">
    <property type="entry name" value="NodU/CmcH_Carbamoyltrnsfr"/>
</dbReference>
<dbReference type="GO" id="GO:0016740">
    <property type="term" value="F:transferase activity"/>
    <property type="evidence" value="ECO:0007669"/>
    <property type="project" value="UniProtKB-KW"/>
</dbReference>
<reference evidence="4" key="1">
    <citation type="submission" date="2020-10" db="EMBL/GenBank/DDBJ databases">
        <authorList>
            <person name="Castelo-Branco R."/>
            <person name="Eusebio N."/>
            <person name="Adriana R."/>
            <person name="Vieira A."/>
            <person name="Brugerolle De Fraissinette N."/>
            <person name="Rezende De Castro R."/>
            <person name="Schneider M.P."/>
            <person name="Vasconcelos V."/>
            <person name="Leao P.N."/>
        </authorList>
    </citation>
    <scope>NUCLEOTIDE SEQUENCE</scope>
    <source>
        <strain evidence="4">LEGE 11467</strain>
    </source>
</reference>
<evidence type="ECO:0000313" key="5">
    <source>
        <dbReference type="Proteomes" id="UP000621799"/>
    </source>
</evidence>
<dbReference type="InterPro" id="IPR038152">
    <property type="entry name" value="Carbam_trans_C_sf"/>
</dbReference>
<dbReference type="CDD" id="cd24098">
    <property type="entry name" value="ASKHA_NBD_TobZ_N"/>
    <property type="match status" value="1"/>
</dbReference>